<accession>A0A8J6P288</accession>
<evidence type="ECO:0000313" key="1">
    <source>
        <dbReference type="EMBL" id="MBC8431852.1"/>
    </source>
</evidence>
<name>A0A8J6P288_9BACT</name>
<comment type="caution">
    <text evidence="1">The sequence shown here is derived from an EMBL/GenBank/DDBJ whole genome shotgun (WGS) entry which is preliminary data.</text>
</comment>
<reference evidence="1 2" key="1">
    <citation type="submission" date="2020-08" db="EMBL/GenBank/DDBJ databases">
        <title>Bridging the membrane lipid divide: bacteria of the FCB group superphylum have the potential to synthesize archaeal ether lipids.</title>
        <authorList>
            <person name="Villanueva L."/>
            <person name="Von Meijenfeldt F.A.B."/>
            <person name="Westbye A.B."/>
            <person name="Yadav S."/>
            <person name="Hopmans E.C."/>
            <person name="Dutilh B.E."/>
            <person name="Sinninghe Damste J.S."/>
        </authorList>
    </citation>
    <scope>NUCLEOTIDE SEQUENCE [LARGE SCALE GENOMIC DNA]</scope>
    <source>
        <strain evidence="1">NIOZ-UU17</strain>
    </source>
</reference>
<dbReference type="EMBL" id="JACNIG010000184">
    <property type="protein sequence ID" value="MBC8431852.1"/>
    <property type="molecule type" value="Genomic_DNA"/>
</dbReference>
<dbReference type="AlphaFoldDB" id="A0A8J6P288"/>
<evidence type="ECO:0000313" key="2">
    <source>
        <dbReference type="Proteomes" id="UP000605201"/>
    </source>
</evidence>
<evidence type="ECO:0008006" key="3">
    <source>
        <dbReference type="Google" id="ProtNLM"/>
    </source>
</evidence>
<dbReference type="Proteomes" id="UP000605201">
    <property type="component" value="Unassembled WGS sequence"/>
</dbReference>
<protein>
    <recommendedName>
        <fullName evidence="3">Helix-turn-helix domain-containing protein</fullName>
    </recommendedName>
</protein>
<sequence length="128" mass="14713">MIAKHPIDKNRIRKVPKHFSWVDHRLVRNRHIERFSHCAAALYLFLVTVGDANGLSYYGDKSIIKRLSMDQSMLQKARSNLIQNGMIAWQEPIYQVLSLDIRETAKRSPMGQPHSLGSILKKAMEKTA</sequence>
<gene>
    <name evidence="1" type="ORF">H8D96_08015</name>
</gene>
<organism evidence="1 2">
    <name type="scientific">Candidatus Desulfatibia vada</name>
    <dbReference type="NCBI Taxonomy" id="2841696"/>
    <lineage>
        <taxon>Bacteria</taxon>
        <taxon>Pseudomonadati</taxon>
        <taxon>Thermodesulfobacteriota</taxon>
        <taxon>Desulfobacteria</taxon>
        <taxon>Desulfobacterales</taxon>
        <taxon>Desulfobacterales incertae sedis</taxon>
        <taxon>Candidatus Desulfatibia</taxon>
    </lineage>
</organism>
<proteinExistence type="predicted"/>